<sequence length="320" mass="35341">MASFRILAVDDDPIFLLLLEHVLRRIGYTDLRCVSSGDEALKIIRSGEQVFDCFLLDIEMPGMDGIELCRRIRAVPSHRRTPIVMITAMNSQHFIEAAFASGATDYITKPIDDIELKARIGMVARLVDERRRGNALEDQLHAQSGLPLAQISFDDPIPVADVGGVVEYLGLENYVLTLGRLKLFGHAAIAFKIVNASEIFLAADAVSYLDTLANVASVIVGTLKTQQFMMAYAGRGEFVCMTARASVVDPDDLKLEIAVRLGEYRKLYEELGVPLPVVRVGEPQAPGFFTRVTPLALLDRARASVRDVVARRELMTALEH</sequence>
<comment type="caution">
    <text evidence="5">The sequence shown here is derived from an EMBL/GenBank/DDBJ whole genome shotgun (WGS) entry which is preliminary data.</text>
</comment>
<dbReference type="SUPFAM" id="SSF52172">
    <property type="entry name" value="CheY-like"/>
    <property type="match status" value="1"/>
</dbReference>
<dbReference type="SMART" id="SM00448">
    <property type="entry name" value="REC"/>
    <property type="match status" value="1"/>
</dbReference>
<evidence type="ECO:0000313" key="6">
    <source>
        <dbReference type="Proteomes" id="UP000484076"/>
    </source>
</evidence>
<dbReference type="PANTHER" id="PTHR45339:SF1">
    <property type="entry name" value="HYBRID SIGNAL TRANSDUCTION HISTIDINE KINASE J"/>
    <property type="match status" value="1"/>
</dbReference>
<dbReference type="InterPro" id="IPR001789">
    <property type="entry name" value="Sig_transdc_resp-reg_receiver"/>
</dbReference>
<dbReference type="InterPro" id="IPR011006">
    <property type="entry name" value="CheY-like_superfamily"/>
</dbReference>
<dbReference type="Pfam" id="PF00072">
    <property type="entry name" value="Response_reg"/>
    <property type="match status" value="1"/>
</dbReference>
<feature type="modified residue" description="4-aspartylphosphate" evidence="3">
    <location>
        <position position="57"/>
    </location>
</feature>
<name>A0A8X8KNB6_9RHOB</name>
<dbReference type="PANTHER" id="PTHR45339">
    <property type="entry name" value="HYBRID SIGNAL TRANSDUCTION HISTIDINE KINASE J"/>
    <property type="match status" value="1"/>
</dbReference>
<organism evidence="5 6">
    <name type="scientific">Fertoeibacter niger</name>
    <dbReference type="NCBI Taxonomy" id="2656921"/>
    <lineage>
        <taxon>Bacteria</taxon>
        <taxon>Pseudomonadati</taxon>
        <taxon>Pseudomonadota</taxon>
        <taxon>Alphaproteobacteria</taxon>
        <taxon>Rhodobacterales</taxon>
        <taxon>Paracoccaceae</taxon>
        <taxon>Fertoeibacter</taxon>
    </lineage>
</organism>
<evidence type="ECO:0000256" key="3">
    <source>
        <dbReference type="PROSITE-ProRule" id="PRU00169"/>
    </source>
</evidence>
<dbReference type="Proteomes" id="UP000484076">
    <property type="component" value="Unassembled WGS sequence"/>
</dbReference>
<dbReference type="EMBL" id="WHUT02000005">
    <property type="protein sequence ID" value="NUB44825.1"/>
    <property type="molecule type" value="Genomic_DNA"/>
</dbReference>
<dbReference type="Gene3D" id="3.40.50.2300">
    <property type="match status" value="1"/>
</dbReference>
<dbReference type="PROSITE" id="PS50110">
    <property type="entry name" value="RESPONSE_REGULATORY"/>
    <property type="match status" value="1"/>
</dbReference>
<evidence type="ECO:0000313" key="5">
    <source>
        <dbReference type="EMBL" id="NUB44825.1"/>
    </source>
</evidence>
<keyword evidence="2" id="KW-0902">Two-component regulatory system</keyword>
<reference evidence="5" key="1">
    <citation type="submission" date="2020-05" db="EMBL/GenBank/DDBJ databases">
        <title>Fertoebacter nigrum gen. nov., sp. nov., a new member of the family Rhodobacteraceae.</title>
        <authorList>
            <person name="Szuroczki S."/>
            <person name="Abbaszade G."/>
            <person name="Buni D."/>
            <person name="Schumann P."/>
            <person name="Toth E."/>
        </authorList>
    </citation>
    <scope>NUCLEOTIDE SEQUENCE</scope>
    <source>
        <strain evidence="5">RG-N-1a</strain>
    </source>
</reference>
<dbReference type="GO" id="GO:0000160">
    <property type="term" value="P:phosphorelay signal transduction system"/>
    <property type="evidence" value="ECO:0007669"/>
    <property type="project" value="UniProtKB-KW"/>
</dbReference>
<keyword evidence="6" id="KW-1185">Reference proteome</keyword>
<evidence type="ECO:0000259" key="4">
    <source>
        <dbReference type="PROSITE" id="PS50110"/>
    </source>
</evidence>
<accession>A0A8X8KNB6</accession>
<feature type="domain" description="Response regulatory" evidence="4">
    <location>
        <begin position="5"/>
        <end position="124"/>
    </location>
</feature>
<dbReference type="RefSeq" id="WP_152826205.1">
    <property type="nucleotide sequence ID" value="NZ_WHUT02000005.1"/>
</dbReference>
<proteinExistence type="predicted"/>
<evidence type="ECO:0000256" key="2">
    <source>
        <dbReference type="ARBA" id="ARBA00023012"/>
    </source>
</evidence>
<protein>
    <submittedName>
        <fullName evidence="5">Response regulator</fullName>
    </submittedName>
</protein>
<dbReference type="AlphaFoldDB" id="A0A8X8KNB6"/>
<evidence type="ECO:0000256" key="1">
    <source>
        <dbReference type="ARBA" id="ARBA00022553"/>
    </source>
</evidence>
<gene>
    <name evidence="5" type="ORF">GEU84_010555</name>
</gene>
<keyword evidence="1 3" id="KW-0597">Phosphoprotein</keyword>